<dbReference type="PROSITE" id="PS00430">
    <property type="entry name" value="TONB_DEPENDENT_REC_1"/>
    <property type="match status" value="1"/>
</dbReference>
<evidence type="ECO:0000256" key="2">
    <source>
        <dbReference type="ARBA" id="ARBA00009810"/>
    </source>
</evidence>
<evidence type="ECO:0000256" key="10">
    <source>
        <dbReference type="ARBA" id="ARBA00023077"/>
    </source>
</evidence>
<evidence type="ECO:0000256" key="5">
    <source>
        <dbReference type="ARBA" id="ARBA00022496"/>
    </source>
</evidence>
<keyword evidence="13 14" id="KW-0998">Cell outer membrane</keyword>
<dbReference type="PROSITE" id="PS52016">
    <property type="entry name" value="TONB_DEPENDENT_REC_3"/>
    <property type="match status" value="1"/>
</dbReference>
<gene>
    <name evidence="20" type="ORF">HA49_00905</name>
</gene>
<keyword evidence="21" id="KW-1185">Reference proteome</keyword>
<evidence type="ECO:0000313" key="21">
    <source>
        <dbReference type="Proteomes" id="UP000029577"/>
    </source>
</evidence>
<evidence type="ECO:0000256" key="3">
    <source>
        <dbReference type="ARBA" id="ARBA00022448"/>
    </source>
</evidence>
<dbReference type="GO" id="GO:0015891">
    <property type="term" value="P:siderophore transport"/>
    <property type="evidence" value="ECO:0007669"/>
    <property type="project" value="InterPro"/>
</dbReference>
<feature type="domain" description="TonB-dependent receptor plug" evidence="19">
    <location>
        <begin position="67"/>
        <end position="168"/>
    </location>
</feature>
<keyword evidence="11 14" id="KW-0472">Membrane</keyword>
<evidence type="ECO:0000256" key="4">
    <source>
        <dbReference type="ARBA" id="ARBA00022452"/>
    </source>
</evidence>
<keyword evidence="5" id="KW-0410">Iron transport</keyword>
<dbReference type="InterPro" id="IPR012910">
    <property type="entry name" value="Plug_dom"/>
</dbReference>
<evidence type="ECO:0000259" key="18">
    <source>
        <dbReference type="Pfam" id="PF00593"/>
    </source>
</evidence>
<evidence type="ECO:0000256" key="9">
    <source>
        <dbReference type="ARBA" id="ARBA00023065"/>
    </source>
</evidence>
<evidence type="ECO:0000256" key="14">
    <source>
        <dbReference type="PROSITE-ProRule" id="PRU01360"/>
    </source>
</evidence>
<dbReference type="GO" id="GO:0009279">
    <property type="term" value="C:cell outer membrane"/>
    <property type="evidence" value="ECO:0007669"/>
    <property type="project" value="UniProtKB-SubCell"/>
</dbReference>
<keyword evidence="7 17" id="KW-0732">Signal</keyword>
<evidence type="ECO:0000313" key="20">
    <source>
        <dbReference type="EMBL" id="KGD80260.1"/>
    </source>
</evidence>
<dbReference type="InterPro" id="IPR000531">
    <property type="entry name" value="Beta-barrel_TonB"/>
</dbReference>
<dbReference type="Gene3D" id="2.170.130.10">
    <property type="entry name" value="TonB-dependent receptor, plug domain"/>
    <property type="match status" value="1"/>
</dbReference>
<evidence type="ECO:0000256" key="17">
    <source>
        <dbReference type="SAM" id="SignalP"/>
    </source>
</evidence>
<dbReference type="AlphaFoldDB" id="A0A095VZW1"/>
<evidence type="ECO:0000259" key="19">
    <source>
        <dbReference type="Pfam" id="PF07715"/>
    </source>
</evidence>
<sequence>MARQVKTAHFRLHCCALAVTSAFALMPVVQAATTDTLVVTANGSPGGQQNAVAPYINSATKSAVPESRTPQAADSISHQEIEKRHANSLNEILRYEAGVSTELRGSTTYMSEYKIRGFDAEHEYFDGLELPYNVAGNTKAFIDPILIDKVDILKGPSSVLYGNASPGGLVNIQGKQPQSEQSTDVGFNTGNRSLKEGYIDSTGRIADSNWDYRLIAKGSEGNDQAKTTKHESYLIAPSVSWRPDAQTRLTLSALYEDMPSLTPSNPLPLAYLQSGYASRRAYAGDHWSGFKQREGMLGYSFEHQFDSGWGVVQRARYFTLDSHQRSIYSTGTGSSDTDLSRFGYTTDESVDSFNIDNQLTKTFSFGDWQNHLLAGFDYQHLNSHMTWRYGTQYPSINMLDPDYSQVTSSNLDLYTATNDRLSFNQRGYYLQDQLEFGGLNLLASARYDDYQSTTTDYLDGGSKASIDQHKVTKRLGALYQFSNGIAPYLSYSEGFLPVSPQGTLTASQAKATTSKQLEGGVKYLLSDYATTLTASVFQIKQKNVLTTDYTYTSAGLLNYRQTGEVTSKGAEFGVVSRPTDNVNIIANYAYTHAVNTQDDYYQGKRATQVPLNSFNLWGDYTFNHGVLNGLMLGAGLRYTGKSEITEDNSLPPVGGNTQYDLAVSYDMGVLSSSLKGLTLKAGAQNLTNKMTYTCYSSSYCWIGRDRSWQVGANYHF</sequence>
<reference evidence="20" key="1">
    <citation type="submission" date="2014-12" db="EMBL/GenBank/DDBJ databases">
        <title>The draft genome of the Tatumella morbirosei type strain, LMG23360T isolated from pineapple rot.</title>
        <authorList>
            <person name="Smits T.H."/>
            <person name="Palmer M."/>
            <person name="Venter S.N."/>
            <person name="Duffy B."/>
            <person name="Steenkamp E.T."/>
            <person name="Chan W.Y."/>
            <person name="Coutinho T.A."/>
            <person name="Coetzee M.P."/>
            <person name="De Maayer P."/>
        </authorList>
    </citation>
    <scope>NUCLEOTIDE SEQUENCE [LARGE SCALE GENOMIC DNA]</scope>
    <source>
        <strain evidence="20">LMG 23360</strain>
    </source>
</reference>
<dbReference type="EMBL" id="JPKR02000005">
    <property type="protein sequence ID" value="KGD80260.1"/>
    <property type="molecule type" value="Genomic_DNA"/>
</dbReference>
<keyword evidence="8" id="KW-0408">Iron</keyword>
<comment type="caution">
    <text evidence="20">The sequence shown here is derived from an EMBL/GenBank/DDBJ whole genome shotgun (WGS) entry which is preliminary data.</text>
</comment>
<dbReference type="GO" id="GO:0038023">
    <property type="term" value="F:signaling receptor activity"/>
    <property type="evidence" value="ECO:0007669"/>
    <property type="project" value="InterPro"/>
</dbReference>
<dbReference type="CDD" id="cd01347">
    <property type="entry name" value="ligand_gated_channel"/>
    <property type="match status" value="1"/>
</dbReference>
<keyword evidence="9" id="KW-0406">Ion transport</keyword>
<dbReference type="InterPro" id="IPR036942">
    <property type="entry name" value="Beta-barrel_TonB_sf"/>
</dbReference>
<evidence type="ECO:0000256" key="8">
    <source>
        <dbReference type="ARBA" id="ARBA00023004"/>
    </source>
</evidence>
<dbReference type="InterPro" id="IPR010916">
    <property type="entry name" value="TonB_box_CS"/>
</dbReference>
<proteinExistence type="inferred from homology"/>
<protein>
    <submittedName>
        <fullName evidence="20">TonB-dependent receptor</fullName>
    </submittedName>
</protein>
<keyword evidence="4 14" id="KW-1134">Transmembrane beta strand</keyword>
<evidence type="ECO:0000256" key="15">
    <source>
        <dbReference type="PROSITE-ProRule" id="PRU10143"/>
    </source>
</evidence>
<feature type="domain" description="TonB-dependent receptor-like beta-barrel" evidence="18">
    <location>
        <begin position="256"/>
        <end position="686"/>
    </location>
</feature>
<dbReference type="Gene3D" id="2.40.170.20">
    <property type="entry name" value="TonB-dependent receptor, beta-barrel domain"/>
    <property type="match status" value="1"/>
</dbReference>
<dbReference type="GO" id="GO:0015344">
    <property type="term" value="F:siderophore uptake transmembrane transporter activity"/>
    <property type="evidence" value="ECO:0007669"/>
    <property type="project" value="TreeGrafter"/>
</dbReference>
<dbReference type="PANTHER" id="PTHR32552:SF68">
    <property type="entry name" value="FERRICHROME OUTER MEMBRANE TRANSPORTER_PHAGE RECEPTOR"/>
    <property type="match status" value="1"/>
</dbReference>
<dbReference type="RefSeq" id="WP_038015830.1">
    <property type="nucleotide sequence ID" value="NZ_JPKR02000005.1"/>
</dbReference>
<evidence type="ECO:0000256" key="16">
    <source>
        <dbReference type="RuleBase" id="RU003357"/>
    </source>
</evidence>
<dbReference type="Proteomes" id="UP000029577">
    <property type="component" value="Unassembled WGS sequence"/>
</dbReference>
<dbReference type="eggNOG" id="COG4773">
    <property type="taxonomic scope" value="Bacteria"/>
</dbReference>
<feature type="chain" id="PRO_5001919837" evidence="17">
    <location>
        <begin position="32"/>
        <end position="716"/>
    </location>
</feature>
<dbReference type="InterPro" id="IPR039426">
    <property type="entry name" value="TonB-dep_rcpt-like"/>
</dbReference>
<keyword evidence="10 15" id="KW-0798">TonB box</keyword>
<evidence type="ECO:0000256" key="13">
    <source>
        <dbReference type="ARBA" id="ARBA00023237"/>
    </source>
</evidence>
<keyword evidence="12 20" id="KW-0675">Receptor</keyword>
<dbReference type="OrthoDB" id="127311at2"/>
<feature type="signal peptide" evidence="17">
    <location>
        <begin position="1"/>
        <end position="31"/>
    </location>
</feature>
<dbReference type="NCBIfam" id="TIGR01783">
    <property type="entry name" value="TonB-siderophor"/>
    <property type="match status" value="1"/>
</dbReference>
<keyword evidence="3 14" id="KW-0813">Transport</keyword>
<dbReference type="InterPro" id="IPR037066">
    <property type="entry name" value="Plug_dom_sf"/>
</dbReference>
<dbReference type="PANTHER" id="PTHR32552">
    <property type="entry name" value="FERRICHROME IRON RECEPTOR-RELATED"/>
    <property type="match status" value="1"/>
</dbReference>
<evidence type="ECO:0000256" key="7">
    <source>
        <dbReference type="ARBA" id="ARBA00022729"/>
    </source>
</evidence>
<comment type="similarity">
    <text evidence="2 14 16">Belongs to the TonB-dependent receptor family.</text>
</comment>
<evidence type="ECO:0000256" key="6">
    <source>
        <dbReference type="ARBA" id="ARBA00022692"/>
    </source>
</evidence>
<evidence type="ECO:0000256" key="1">
    <source>
        <dbReference type="ARBA" id="ARBA00004571"/>
    </source>
</evidence>
<name>A0A095VZW1_9GAMM</name>
<evidence type="ECO:0000256" key="11">
    <source>
        <dbReference type="ARBA" id="ARBA00023136"/>
    </source>
</evidence>
<accession>A0A095VZW1</accession>
<dbReference type="InterPro" id="IPR010105">
    <property type="entry name" value="TonB_sidphr_rcpt"/>
</dbReference>
<organism evidence="20 21">
    <name type="scientific">Tatumella morbirosei</name>
    <dbReference type="NCBI Taxonomy" id="642227"/>
    <lineage>
        <taxon>Bacteria</taxon>
        <taxon>Pseudomonadati</taxon>
        <taxon>Pseudomonadota</taxon>
        <taxon>Gammaproteobacteria</taxon>
        <taxon>Enterobacterales</taxon>
        <taxon>Erwiniaceae</taxon>
        <taxon>Tatumella</taxon>
    </lineage>
</organism>
<evidence type="ECO:0000256" key="12">
    <source>
        <dbReference type="ARBA" id="ARBA00023170"/>
    </source>
</evidence>
<feature type="short sequence motif" description="TonB box" evidence="15">
    <location>
        <begin position="36"/>
        <end position="42"/>
    </location>
</feature>
<comment type="subcellular location">
    <subcellularLocation>
        <location evidence="1 14">Cell outer membrane</location>
        <topology evidence="1 14">Multi-pass membrane protein</topology>
    </subcellularLocation>
</comment>
<dbReference type="Pfam" id="PF00593">
    <property type="entry name" value="TonB_dep_Rec_b-barrel"/>
    <property type="match status" value="1"/>
</dbReference>
<keyword evidence="6 14" id="KW-0812">Transmembrane</keyword>
<dbReference type="STRING" id="642227.HA49_00905"/>
<dbReference type="SUPFAM" id="SSF56935">
    <property type="entry name" value="Porins"/>
    <property type="match status" value="1"/>
</dbReference>
<dbReference type="Pfam" id="PF07715">
    <property type="entry name" value="Plug"/>
    <property type="match status" value="1"/>
</dbReference>